<dbReference type="AlphaFoldDB" id="A0ABD3VUF9"/>
<feature type="region of interest" description="Disordered" evidence="1">
    <location>
        <begin position="244"/>
        <end position="265"/>
    </location>
</feature>
<feature type="region of interest" description="Disordered" evidence="1">
    <location>
        <begin position="217"/>
        <end position="236"/>
    </location>
</feature>
<dbReference type="Gene3D" id="3.30.70.330">
    <property type="match status" value="1"/>
</dbReference>
<feature type="region of interest" description="Disordered" evidence="1">
    <location>
        <begin position="403"/>
        <end position="423"/>
    </location>
</feature>
<feature type="compositionally biased region" description="Polar residues" evidence="1">
    <location>
        <begin position="412"/>
        <end position="423"/>
    </location>
</feature>
<dbReference type="Proteomes" id="UP001634394">
    <property type="component" value="Unassembled WGS sequence"/>
</dbReference>
<dbReference type="InterPro" id="IPR002589">
    <property type="entry name" value="Macro_dom"/>
</dbReference>
<organism evidence="3 4">
    <name type="scientific">Sinanodonta woodiana</name>
    <name type="common">Chinese pond mussel</name>
    <name type="synonym">Anodonta woodiana</name>
    <dbReference type="NCBI Taxonomy" id="1069815"/>
    <lineage>
        <taxon>Eukaryota</taxon>
        <taxon>Metazoa</taxon>
        <taxon>Spiralia</taxon>
        <taxon>Lophotrochozoa</taxon>
        <taxon>Mollusca</taxon>
        <taxon>Bivalvia</taxon>
        <taxon>Autobranchia</taxon>
        <taxon>Heteroconchia</taxon>
        <taxon>Palaeoheterodonta</taxon>
        <taxon>Unionida</taxon>
        <taxon>Unionoidea</taxon>
        <taxon>Unionidae</taxon>
        <taxon>Unioninae</taxon>
        <taxon>Sinanodonta</taxon>
    </lineage>
</organism>
<accession>A0ABD3VUF9</accession>
<dbReference type="InterPro" id="IPR012677">
    <property type="entry name" value="Nucleotide-bd_a/b_plait_sf"/>
</dbReference>
<evidence type="ECO:0000313" key="4">
    <source>
        <dbReference type="Proteomes" id="UP001634394"/>
    </source>
</evidence>
<dbReference type="Pfam" id="PF01661">
    <property type="entry name" value="Macro"/>
    <property type="match status" value="1"/>
</dbReference>
<evidence type="ECO:0000259" key="2">
    <source>
        <dbReference type="PROSITE" id="PS51154"/>
    </source>
</evidence>
<dbReference type="Gene3D" id="3.40.220.10">
    <property type="entry name" value="Leucine Aminopeptidase, subunit E, domain 1"/>
    <property type="match status" value="1"/>
</dbReference>
<evidence type="ECO:0000256" key="1">
    <source>
        <dbReference type="SAM" id="MobiDB-lite"/>
    </source>
</evidence>
<gene>
    <name evidence="3" type="ORF">ACJMK2_006615</name>
</gene>
<name>A0ABD3VUF9_SINWO</name>
<dbReference type="PROSITE" id="PS51154">
    <property type="entry name" value="MACRO"/>
    <property type="match status" value="1"/>
</dbReference>
<dbReference type="Pfam" id="PF23085">
    <property type="entry name" value="RRM_PARP14_3"/>
    <property type="match status" value="1"/>
</dbReference>
<reference evidence="3 4" key="1">
    <citation type="submission" date="2024-11" db="EMBL/GenBank/DDBJ databases">
        <title>Chromosome-level genome assembly of the freshwater bivalve Anodonta woodiana.</title>
        <authorList>
            <person name="Chen X."/>
        </authorList>
    </citation>
    <scope>NUCLEOTIDE SEQUENCE [LARGE SCALE GENOMIC DNA]</scope>
    <source>
        <strain evidence="3">MN2024</strain>
        <tissue evidence="3">Gills</tissue>
    </source>
</reference>
<comment type="caution">
    <text evidence="3">The sequence shown here is derived from an EMBL/GenBank/DDBJ whole genome shotgun (WGS) entry which is preliminary data.</text>
</comment>
<dbReference type="PANTHER" id="PTHR11106">
    <property type="entry name" value="GANGLIOSIDE INDUCED DIFFERENTIATION ASSOCIATED PROTEIN 2-RELATED"/>
    <property type="match status" value="1"/>
</dbReference>
<evidence type="ECO:0000313" key="3">
    <source>
        <dbReference type="EMBL" id="KAL3864975.1"/>
    </source>
</evidence>
<dbReference type="SUPFAM" id="SSF52949">
    <property type="entry name" value="Macro domain-like"/>
    <property type="match status" value="1"/>
</dbReference>
<feature type="compositionally biased region" description="Polar residues" evidence="1">
    <location>
        <begin position="250"/>
        <end position="260"/>
    </location>
</feature>
<dbReference type="CDD" id="cd02907">
    <property type="entry name" value="Macro_Af1521_BAL-like"/>
    <property type="match status" value="1"/>
</dbReference>
<keyword evidence="4" id="KW-1185">Reference proteome</keyword>
<dbReference type="SMART" id="SM00506">
    <property type="entry name" value="A1pp"/>
    <property type="match status" value="1"/>
</dbReference>
<dbReference type="InterPro" id="IPR043472">
    <property type="entry name" value="Macro_dom-like"/>
</dbReference>
<sequence length="706" mass="80101">MSGIRVSGLPESSRLERLKKSLQLYFGRECNGGGKIQDIFYPVLGNEAVIIFEDPAVVDTVVTKQHVLEDAYQLILKRLPQKHIFLSVTTELDPDIASILQASEDNMDKIKHGLGIDVQYDDSEMRVVGLSGSWYQIEMAWQFIDDLMIEQKQLQGGVQVKLASIRRMQSHKDDDMDIEEDGITVVADHREGFLRQASGNRSDRILSDQMLSDFKSINNWRDTSPHTDSDEDEDNGKRRLTAARQRELSSSHTVSQITKQSAEDFRSKKKYYNDTVDDKLLQTFDRDTNEMNGRERSMSPQQEVGYGYVDGSMRERERFRARVSSDNHVSRLPRGAAPLSPLSDNSFVLERDVRRLRQSLSLDVGTNYGDDDRTSYHFSSLDSERDVDRHVKTRLADRLTLKEGGRERDNTNRTAKFGQSSSTEDFFSTSRDYQRENLYTDLALMHHQKHDEGISSTLQTYVPKHDTVPAECQDENLKFHFCVGRIHVTVLCGDILKERSSGIVNAANGSLLHAAGVAGAISRAAGPEMESECDKFIIKHGTLKTTEVMHTSAGGRLSREVTHILHAVGPIWIGESLKDTFHYELTKTFMNCFVYANDRILLESLTVPLISSGIFGAPLDECVRCFLDGLLVYAEQGTKTTHLKKVHLIFKDPDSTMLCIAILQQLLDSGMENLTKEALEMYTAQEIRKTERARHLDSFQYRYTRT</sequence>
<feature type="domain" description="Macro" evidence="2">
    <location>
        <begin position="475"/>
        <end position="667"/>
    </location>
</feature>
<protein>
    <recommendedName>
        <fullName evidence="2">Macro domain-containing protein</fullName>
    </recommendedName>
</protein>
<proteinExistence type="predicted"/>
<dbReference type="EMBL" id="JBJQND010000010">
    <property type="protein sequence ID" value="KAL3864975.1"/>
    <property type="molecule type" value="Genomic_DNA"/>
</dbReference>